<reference evidence="2 3" key="1">
    <citation type="journal article" date="2014" name="Genome Biol. Evol.">
        <title>The secreted proteins of Achlya hypogyna and Thraustotheca clavata identify the ancestral oomycete secretome and reveal gene acquisitions by horizontal gene transfer.</title>
        <authorList>
            <person name="Misner I."/>
            <person name="Blouin N."/>
            <person name="Leonard G."/>
            <person name="Richards T.A."/>
            <person name="Lane C.E."/>
        </authorList>
    </citation>
    <scope>NUCLEOTIDE SEQUENCE [LARGE SCALE GENOMIC DNA]</scope>
    <source>
        <strain evidence="2 3">ATCC 34112</strain>
    </source>
</reference>
<comment type="caution">
    <text evidence="2">The sequence shown here is derived from an EMBL/GenBank/DDBJ whole genome shotgun (WGS) entry which is preliminary data.</text>
</comment>
<organism evidence="2 3">
    <name type="scientific">Thraustotheca clavata</name>
    <dbReference type="NCBI Taxonomy" id="74557"/>
    <lineage>
        <taxon>Eukaryota</taxon>
        <taxon>Sar</taxon>
        <taxon>Stramenopiles</taxon>
        <taxon>Oomycota</taxon>
        <taxon>Saprolegniomycetes</taxon>
        <taxon>Saprolegniales</taxon>
        <taxon>Achlyaceae</taxon>
        <taxon>Thraustotheca</taxon>
    </lineage>
</organism>
<keyword evidence="1" id="KW-1133">Transmembrane helix</keyword>
<keyword evidence="3" id="KW-1185">Reference proteome</keyword>
<feature type="transmembrane region" description="Helical" evidence="1">
    <location>
        <begin position="663"/>
        <end position="682"/>
    </location>
</feature>
<feature type="transmembrane region" description="Helical" evidence="1">
    <location>
        <begin position="426"/>
        <end position="447"/>
    </location>
</feature>
<feature type="transmembrane region" description="Helical" evidence="1">
    <location>
        <begin position="350"/>
        <end position="370"/>
    </location>
</feature>
<feature type="transmembrane region" description="Helical" evidence="1">
    <location>
        <begin position="918"/>
        <end position="936"/>
    </location>
</feature>
<gene>
    <name evidence="2" type="ORF">THRCLA_04040</name>
</gene>
<feature type="transmembrane region" description="Helical" evidence="1">
    <location>
        <begin position="24"/>
        <end position="43"/>
    </location>
</feature>
<name>A0A1W0A038_9STRA</name>
<evidence type="ECO:0000313" key="3">
    <source>
        <dbReference type="Proteomes" id="UP000243217"/>
    </source>
</evidence>
<evidence type="ECO:0000256" key="1">
    <source>
        <dbReference type="SAM" id="Phobius"/>
    </source>
</evidence>
<dbReference type="EMBL" id="JNBS01000819">
    <property type="protein sequence ID" value="OQS03628.1"/>
    <property type="molecule type" value="Genomic_DNA"/>
</dbReference>
<feature type="transmembrane region" description="Helical" evidence="1">
    <location>
        <begin position="479"/>
        <end position="501"/>
    </location>
</feature>
<feature type="transmembrane region" description="Helical" evidence="1">
    <location>
        <begin position="985"/>
        <end position="1005"/>
    </location>
</feature>
<dbReference type="Proteomes" id="UP000243217">
    <property type="component" value="Unassembled WGS sequence"/>
</dbReference>
<keyword evidence="1" id="KW-0472">Membrane</keyword>
<proteinExistence type="predicted"/>
<sequence length="1300" mass="147508">MPEAAYLADTRVKRKRSWLVKCESWYHFLVSFVGGGVVILIIADAIANNWAINDYLGDGYFFVTPIAAVENAMQLMNQYVYAKNLGISNLSNIGQWIANYTVVSLITKSNRVYLLSVGEYPLTTSTSLCPSFMLTYPVDLSSSNTVKLAYAVDSISFYRGDAISHILTSDRTDNLATTSMSSSQIRALGYVPGRMNIDMRFTRDIKLLNTSALQNQVVSYFRIFPRSFCTGCEPTAELGYSVCNFTMQYNDTTKTLNVVNSTFVPGSMYSLGLVMENSAFGVFALYTKLFAIFFAVGGYLASRRTVQWLDIDPNKPNTIYTRLMRTVVPKYFPYPSHALSYDIFCYNSDIFVFLYACSVLFDLQSCLIFVREVNLYNNPAPQFIYSLQMLSLSSRLLWINCALLKLCKILWYLLGTATYNGESRMMGFFNLSSVTSLYLSSIVLFYIPQFIEYNNSVAITMKNTVEKIDGTRVSVFQGFYMRVFSSIILGLFLNMLVITALDRLWNYKRWIRLSKNSLARQAIYNSSSIVCDFFRDVEDDTESGDAIIVCKARRLSTLQWFFMSHLTCFGLPERELRAKKMSIVQVLSTNCKPAHDSSTRTNSVTNSTQVTITGDSHEGYLVVQDGDRNIHLLDAMLNDVTSLVRLGVWEGKWRKIASRLYRFIVRTVGFCVVLLLLMDAFINNWALNDFLGSGYFFMTPIGAVQYAKQLDYEYSFAKGFSIQDLSDMGQWMSNFTIKEMLTKSHKLHIISAGQYDLTPKTELCSIFQGSYAYDINSSPSIKLGVASDATSFFRGNAIDILLGDDATKNLPTPTMKSAELKALGFRPGRTTVDKRFTREFRITNSSMLQQLNVSYFRIFSRNFCTGCDPVAELGFSACAMTIEYNHSQKSLQVTKSEFFPGSTYKLGFTMTNSSFSKASLVIKAIAILFAIGGYVASRHTVQWHEVDFTKPDTLFSRLLRTIEPKYFPYPSYALSYDMFCYNSDIFVFMYSICVIFDIQNCFLYIRNVNLYNFPSPQFLVSLEMFSLSCRMLWVNCALIKSLKLVWNVIGLSSYNGDSILMGFFNLSSVLYLYLSAVLLFYIPEFIEYNNSVTIDLHNQFESIDGICVEFSDGSYMRVASCISIGLVINVLLVLALDHLINYRYWKLLAMNSLARHAVYNSSSILCDYLAGIDMNDSHGSHAVLECKARRISTLQWFFNSHLTSFGLPEKRLKAKKQSPLRIRVKAQRKLISGRSLRSIRDTSENEHMNIMPSSSLPEEGSYIIVQDGEQNMHILDNELKEISASVFNIKIVQDATIKIQ</sequence>
<feature type="transmembrane region" description="Helical" evidence="1">
    <location>
        <begin position="1115"/>
        <end position="1136"/>
    </location>
</feature>
<feature type="transmembrane region" description="Helical" evidence="1">
    <location>
        <begin position="396"/>
        <end position="414"/>
    </location>
</feature>
<keyword evidence="1" id="KW-0812">Transmembrane</keyword>
<dbReference type="OrthoDB" id="10471734at2759"/>
<accession>A0A1W0A038</accession>
<evidence type="ECO:0000313" key="2">
    <source>
        <dbReference type="EMBL" id="OQS03628.1"/>
    </source>
</evidence>
<feature type="transmembrane region" description="Helical" evidence="1">
    <location>
        <begin position="1059"/>
        <end position="1082"/>
    </location>
</feature>
<protein>
    <submittedName>
        <fullName evidence="2">Uncharacterized protein</fullName>
    </submittedName>
</protein>
<feature type="transmembrane region" description="Helical" evidence="1">
    <location>
        <begin position="279"/>
        <end position="301"/>
    </location>
</feature>